<reference evidence="1" key="1">
    <citation type="journal article" date="2014" name="Front. Microbiol.">
        <title>High frequency of phylogenetically diverse reductive dehalogenase-homologous genes in deep subseafloor sedimentary metagenomes.</title>
        <authorList>
            <person name="Kawai M."/>
            <person name="Futagami T."/>
            <person name="Toyoda A."/>
            <person name="Takaki Y."/>
            <person name="Nishi S."/>
            <person name="Hori S."/>
            <person name="Arai W."/>
            <person name="Tsubouchi T."/>
            <person name="Morono Y."/>
            <person name="Uchiyama I."/>
            <person name="Ito T."/>
            <person name="Fujiyama A."/>
            <person name="Inagaki F."/>
            <person name="Takami H."/>
        </authorList>
    </citation>
    <scope>NUCLEOTIDE SEQUENCE</scope>
    <source>
        <strain evidence="1">Expedition CK06-06</strain>
    </source>
</reference>
<protein>
    <recommendedName>
        <fullName evidence="2">Dockerin domain-containing protein</fullName>
    </recommendedName>
</protein>
<evidence type="ECO:0000313" key="1">
    <source>
        <dbReference type="EMBL" id="GAH52848.1"/>
    </source>
</evidence>
<organism evidence="1">
    <name type="scientific">marine sediment metagenome</name>
    <dbReference type="NCBI Taxonomy" id="412755"/>
    <lineage>
        <taxon>unclassified sequences</taxon>
        <taxon>metagenomes</taxon>
        <taxon>ecological metagenomes</taxon>
    </lineage>
</organism>
<gene>
    <name evidence="1" type="ORF">S03H2_39970</name>
</gene>
<evidence type="ECO:0008006" key="2">
    <source>
        <dbReference type="Google" id="ProtNLM"/>
    </source>
</evidence>
<accession>X1I5K0</accession>
<dbReference type="AlphaFoldDB" id="X1I5K0"/>
<feature type="non-terminal residue" evidence="1">
    <location>
        <position position="1"/>
    </location>
</feature>
<sequence length="51" mass="5801">DFAVLLDNWITLIETPGSYFLGDINSNGVFDVNDVKILLDHKDAQADWYTK</sequence>
<comment type="caution">
    <text evidence="1">The sequence shown here is derived from an EMBL/GenBank/DDBJ whole genome shotgun (WGS) entry which is preliminary data.</text>
</comment>
<name>X1I5K0_9ZZZZ</name>
<dbReference type="EMBL" id="BARU01024745">
    <property type="protein sequence ID" value="GAH52848.1"/>
    <property type="molecule type" value="Genomic_DNA"/>
</dbReference>
<proteinExistence type="predicted"/>